<sequence>MRTVESAVWFPLLAVERALMRIGIQSITEVNGHPVSGRGLLTSETGGEKNEPNYS</sequence>
<reference evidence="3" key="1">
    <citation type="submission" date="2018-02" db="EMBL/GenBank/DDBJ databases">
        <authorList>
            <person name="Hausmann B."/>
        </authorList>
    </citation>
    <scope>NUCLEOTIDE SEQUENCE [LARGE SCALE GENOMIC DNA]</scope>
    <source>
        <strain evidence="3">Peat soil MAG SbF1</strain>
    </source>
</reference>
<dbReference type="EMBL" id="OMOF01000074">
    <property type="protein sequence ID" value="SPF36625.1"/>
    <property type="molecule type" value="Genomic_DNA"/>
</dbReference>
<proteinExistence type="predicted"/>
<dbReference type="Proteomes" id="UP000238916">
    <property type="component" value="Unassembled WGS sequence"/>
</dbReference>
<feature type="region of interest" description="Disordered" evidence="1">
    <location>
        <begin position="34"/>
        <end position="55"/>
    </location>
</feature>
<evidence type="ECO:0000313" key="2">
    <source>
        <dbReference type="EMBL" id="SPF36625.1"/>
    </source>
</evidence>
<accession>A0A2U3KAE6</accession>
<feature type="compositionally biased region" description="Basic and acidic residues" evidence="1">
    <location>
        <begin position="46"/>
        <end position="55"/>
    </location>
</feature>
<protein>
    <submittedName>
        <fullName evidence="2">Uncharacterized protein</fullName>
    </submittedName>
</protein>
<gene>
    <name evidence="2" type="ORF">SBF1_1650010</name>
</gene>
<dbReference type="AlphaFoldDB" id="A0A2U3KAE6"/>
<evidence type="ECO:0000256" key="1">
    <source>
        <dbReference type="SAM" id="MobiDB-lite"/>
    </source>
</evidence>
<evidence type="ECO:0000313" key="3">
    <source>
        <dbReference type="Proteomes" id="UP000238916"/>
    </source>
</evidence>
<name>A0A2U3KAE6_9FIRM</name>
<organism evidence="2 3">
    <name type="scientific">Candidatus Desulfosporosinus infrequens</name>
    <dbReference type="NCBI Taxonomy" id="2043169"/>
    <lineage>
        <taxon>Bacteria</taxon>
        <taxon>Bacillati</taxon>
        <taxon>Bacillota</taxon>
        <taxon>Clostridia</taxon>
        <taxon>Eubacteriales</taxon>
        <taxon>Desulfitobacteriaceae</taxon>
        <taxon>Desulfosporosinus</taxon>
    </lineage>
</organism>